<organism evidence="2 3">
    <name type="scientific">Shewanella maritima</name>
    <dbReference type="NCBI Taxonomy" id="2520507"/>
    <lineage>
        <taxon>Bacteria</taxon>
        <taxon>Pseudomonadati</taxon>
        <taxon>Pseudomonadota</taxon>
        <taxon>Gammaproteobacteria</taxon>
        <taxon>Alteromonadales</taxon>
        <taxon>Shewanellaceae</taxon>
        <taxon>Shewanella</taxon>
    </lineage>
</organism>
<dbReference type="KEGG" id="smai:EXU30_10000"/>
<dbReference type="SUPFAM" id="SSF49899">
    <property type="entry name" value="Concanavalin A-like lectins/glucanases"/>
    <property type="match status" value="1"/>
</dbReference>
<dbReference type="AlphaFoldDB" id="A0A411PHM6"/>
<dbReference type="RefSeq" id="WP_130599663.1">
    <property type="nucleotide sequence ID" value="NZ_CP036200.1"/>
</dbReference>
<evidence type="ECO:0000259" key="1">
    <source>
        <dbReference type="Pfam" id="PF08787"/>
    </source>
</evidence>
<dbReference type="InterPro" id="IPR014895">
    <property type="entry name" value="Alginate_lyase_2"/>
</dbReference>
<protein>
    <submittedName>
        <fullName evidence="2">Polysaccharide lyase family 7 protein</fullName>
    </submittedName>
</protein>
<dbReference type="Gene3D" id="2.60.120.200">
    <property type="match status" value="1"/>
</dbReference>
<dbReference type="GO" id="GO:0016829">
    <property type="term" value="F:lyase activity"/>
    <property type="evidence" value="ECO:0007669"/>
    <property type="project" value="UniProtKB-KW"/>
</dbReference>
<dbReference type="EMBL" id="CP036200">
    <property type="protein sequence ID" value="QBF82988.1"/>
    <property type="molecule type" value="Genomic_DNA"/>
</dbReference>
<evidence type="ECO:0000313" key="2">
    <source>
        <dbReference type="EMBL" id="QBF82988.1"/>
    </source>
</evidence>
<keyword evidence="3" id="KW-1185">Reference proteome</keyword>
<feature type="domain" description="Alginate lyase 2" evidence="1">
    <location>
        <begin position="43"/>
        <end position="311"/>
    </location>
</feature>
<name>A0A411PHM6_9GAMM</name>
<sequence length="312" mass="35026">MRKTTTVVFLTLGFALYGCGGSSGGEPSPGPEPSPGTCPECDWNIEQWKLTLPISRDDFYGSGGDSAAELIPADCSGKQTLSNDTRLDYFWVDSNDKRAHFYVNLGDKGATTTNSNYVRSELRELYNYQTSNRCSSSNQNWAINNSHTLSSELQIEQYPQISGIAPKVILGQIHGYEIKQALVKLLWEGENTPVRVIFNDKFEPNNETCSDCQSFSVDLGTVKAHDNWRYDIHADKQAITVSTTINGVITSKELPWGVPVEANDGDKYTLTKDWLNETFYFKAGIYPQIKPDTQYQNQIFEVSFNKINIEHK</sequence>
<gene>
    <name evidence="2" type="ORF">EXU30_10000</name>
</gene>
<dbReference type="PROSITE" id="PS51257">
    <property type="entry name" value="PROKAR_LIPOPROTEIN"/>
    <property type="match status" value="1"/>
</dbReference>
<dbReference type="InterPro" id="IPR013320">
    <property type="entry name" value="ConA-like_dom_sf"/>
</dbReference>
<proteinExistence type="predicted"/>
<dbReference type="Proteomes" id="UP000291106">
    <property type="component" value="Chromosome"/>
</dbReference>
<dbReference type="OrthoDB" id="5860115at2"/>
<keyword evidence="2" id="KW-0456">Lyase</keyword>
<accession>A0A411PHM6</accession>
<evidence type="ECO:0000313" key="3">
    <source>
        <dbReference type="Proteomes" id="UP000291106"/>
    </source>
</evidence>
<reference evidence="2 3" key="1">
    <citation type="submission" date="2019-02" db="EMBL/GenBank/DDBJ databases">
        <title>Shewanella sp. D4-2 isolated from Dokdo Island.</title>
        <authorList>
            <person name="Baek K."/>
        </authorList>
    </citation>
    <scope>NUCLEOTIDE SEQUENCE [LARGE SCALE GENOMIC DNA]</scope>
    <source>
        <strain evidence="2 3">D4-2</strain>
    </source>
</reference>
<dbReference type="Pfam" id="PF08787">
    <property type="entry name" value="Alginate_lyase2"/>
    <property type="match status" value="1"/>
</dbReference>